<dbReference type="Pfam" id="PF01814">
    <property type="entry name" value="Hemerythrin"/>
    <property type="match status" value="1"/>
</dbReference>
<protein>
    <recommendedName>
        <fullName evidence="1">Hemerythrin-like domain-containing protein</fullName>
    </recommendedName>
</protein>
<feature type="domain" description="Hemerythrin-like" evidence="1">
    <location>
        <begin position="8"/>
        <end position="122"/>
    </location>
</feature>
<accession>A0A1G2IHP7</accession>
<proteinExistence type="predicted"/>
<dbReference type="EMBL" id="MHOZ01000019">
    <property type="protein sequence ID" value="OGZ73718.1"/>
    <property type="molecule type" value="Genomic_DNA"/>
</dbReference>
<reference evidence="2 3" key="1">
    <citation type="journal article" date="2016" name="Nat. Commun.">
        <title>Thousands of microbial genomes shed light on interconnected biogeochemical processes in an aquifer system.</title>
        <authorList>
            <person name="Anantharaman K."/>
            <person name="Brown C.T."/>
            <person name="Hug L.A."/>
            <person name="Sharon I."/>
            <person name="Castelle C.J."/>
            <person name="Probst A.J."/>
            <person name="Thomas B.C."/>
            <person name="Singh A."/>
            <person name="Wilkins M.J."/>
            <person name="Karaoz U."/>
            <person name="Brodie E.L."/>
            <person name="Williams K.H."/>
            <person name="Hubbard S.S."/>
            <person name="Banfield J.F."/>
        </authorList>
    </citation>
    <scope>NUCLEOTIDE SEQUENCE [LARGE SCALE GENOMIC DNA]</scope>
</reference>
<dbReference type="Gene3D" id="1.20.120.520">
    <property type="entry name" value="nmb1532 protein domain like"/>
    <property type="match status" value="1"/>
</dbReference>
<dbReference type="Proteomes" id="UP000178826">
    <property type="component" value="Unassembled WGS sequence"/>
</dbReference>
<comment type="caution">
    <text evidence="2">The sequence shown here is derived from an EMBL/GenBank/DDBJ whole genome shotgun (WGS) entry which is preliminary data.</text>
</comment>
<gene>
    <name evidence="2" type="ORF">A2998_03610</name>
</gene>
<evidence type="ECO:0000313" key="2">
    <source>
        <dbReference type="EMBL" id="OGZ73718.1"/>
    </source>
</evidence>
<dbReference type="InterPro" id="IPR012312">
    <property type="entry name" value="Hemerythrin-like"/>
</dbReference>
<evidence type="ECO:0000313" key="3">
    <source>
        <dbReference type="Proteomes" id="UP000178826"/>
    </source>
</evidence>
<dbReference type="AlphaFoldDB" id="A0A1G2IHP7"/>
<evidence type="ECO:0000259" key="1">
    <source>
        <dbReference type="Pfam" id="PF01814"/>
    </source>
</evidence>
<name>A0A1G2IHP7_9BACT</name>
<sequence length="146" mass="17329">MEKDNRLLKLMIAHHGLIEVLLAVFKDSLSDSEKALKALGDLGWQTEKHFFTEEKVNFRFVFYNQEDVYKITQHLIEEHSQILGMINKIEGQLQEKKEIELNSLSDLLQEHRETEEKILYPKMDELLSQYQKDLMIERINEVVLIK</sequence>
<organism evidence="2 3">
    <name type="scientific">Candidatus Staskawiczbacteria bacterium RIFCSPLOWO2_01_FULL_37_25b</name>
    <dbReference type="NCBI Taxonomy" id="1802213"/>
    <lineage>
        <taxon>Bacteria</taxon>
        <taxon>Candidatus Staskawicziibacteriota</taxon>
    </lineage>
</organism>